<dbReference type="EMBL" id="VEVO01000023">
    <property type="protein sequence ID" value="KAF0022975.1"/>
    <property type="molecule type" value="Genomic_DNA"/>
</dbReference>
<feature type="compositionally biased region" description="Basic and acidic residues" evidence="1">
    <location>
        <begin position="42"/>
        <end position="56"/>
    </location>
</feature>
<protein>
    <submittedName>
        <fullName evidence="2">Uncharacterized protein</fullName>
    </submittedName>
</protein>
<sequence length="130" mass="14772">MTSDLVLLLFKNSDQSDESRCRRKLRSHRSLNNAGIHTQRFIRSDDRKTAERKEGQSNEQQHTLFSSWKLRKLCYATGGGGGVDFRLITSPPPSPGHAPRAEEEEEEEEETNEHKRLHLTSSSPLISGGW</sequence>
<organism evidence="2 3">
    <name type="scientific">Scophthalmus maximus</name>
    <name type="common">Turbot</name>
    <name type="synonym">Psetta maxima</name>
    <dbReference type="NCBI Taxonomy" id="52904"/>
    <lineage>
        <taxon>Eukaryota</taxon>
        <taxon>Metazoa</taxon>
        <taxon>Chordata</taxon>
        <taxon>Craniata</taxon>
        <taxon>Vertebrata</taxon>
        <taxon>Euteleostomi</taxon>
        <taxon>Actinopterygii</taxon>
        <taxon>Neopterygii</taxon>
        <taxon>Teleostei</taxon>
        <taxon>Neoteleostei</taxon>
        <taxon>Acanthomorphata</taxon>
        <taxon>Carangaria</taxon>
        <taxon>Pleuronectiformes</taxon>
        <taxon>Pleuronectoidei</taxon>
        <taxon>Scophthalmidae</taxon>
        <taxon>Scophthalmus</taxon>
    </lineage>
</organism>
<evidence type="ECO:0000313" key="3">
    <source>
        <dbReference type="Proteomes" id="UP000438429"/>
    </source>
</evidence>
<dbReference type="Proteomes" id="UP000438429">
    <property type="component" value="Unassembled WGS sequence"/>
</dbReference>
<evidence type="ECO:0000256" key="1">
    <source>
        <dbReference type="SAM" id="MobiDB-lite"/>
    </source>
</evidence>
<gene>
    <name evidence="2" type="ORF">F2P81_024956</name>
</gene>
<dbReference type="AlphaFoldDB" id="A0A6A4RS17"/>
<accession>A0A6A4RS17</accession>
<feature type="compositionally biased region" description="Acidic residues" evidence="1">
    <location>
        <begin position="102"/>
        <end position="111"/>
    </location>
</feature>
<feature type="region of interest" description="Disordered" evidence="1">
    <location>
        <begin position="82"/>
        <end position="130"/>
    </location>
</feature>
<proteinExistence type="predicted"/>
<feature type="compositionally biased region" description="Polar residues" evidence="1">
    <location>
        <begin position="119"/>
        <end position="130"/>
    </location>
</feature>
<name>A0A6A4RS17_SCOMX</name>
<feature type="region of interest" description="Disordered" evidence="1">
    <location>
        <begin position="20"/>
        <end position="62"/>
    </location>
</feature>
<evidence type="ECO:0000313" key="2">
    <source>
        <dbReference type="EMBL" id="KAF0022975.1"/>
    </source>
</evidence>
<reference evidence="2 3" key="1">
    <citation type="submission" date="2019-06" db="EMBL/GenBank/DDBJ databases">
        <title>Draft genomes of female and male turbot (Scophthalmus maximus).</title>
        <authorList>
            <person name="Xu H."/>
            <person name="Xu X.-W."/>
            <person name="Shao C."/>
            <person name="Chen S."/>
        </authorList>
    </citation>
    <scope>NUCLEOTIDE SEQUENCE [LARGE SCALE GENOMIC DNA]</scope>
    <source>
        <strain evidence="2">Ysfricsl-2016a</strain>
        <tissue evidence="2">Blood</tissue>
    </source>
</reference>
<comment type="caution">
    <text evidence="2">The sequence shown here is derived from an EMBL/GenBank/DDBJ whole genome shotgun (WGS) entry which is preliminary data.</text>
</comment>